<dbReference type="Proteomes" id="UP000518300">
    <property type="component" value="Unassembled WGS sequence"/>
</dbReference>
<accession>A0A848LM47</accession>
<evidence type="ECO:0000313" key="1">
    <source>
        <dbReference type="EMBL" id="NMO18769.1"/>
    </source>
</evidence>
<sequence>MLMDEVVGPAAAVGIPVLLTVDMWRGVSGSSATVQTYKFMVPEGSEQLDVRLGTDAWLPYGGVTVAARRSNPLTATEHECVSTPGTQTRCGIWRPEPGLWYVSVSPTEGNGGYHDMWLVPEVR</sequence>
<dbReference type="EMBL" id="JABBJJ010000153">
    <property type="protein sequence ID" value="NMO18769.1"/>
    <property type="molecule type" value="Genomic_DNA"/>
</dbReference>
<name>A0A848LM47_9BACT</name>
<protein>
    <submittedName>
        <fullName evidence="1">Uncharacterized protein</fullName>
    </submittedName>
</protein>
<dbReference type="AlphaFoldDB" id="A0A848LM47"/>
<reference evidence="1 2" key="1">
    <citation type="submission" date="2020-04" db="EMBL/GenBank/DDBJ databases">
        <title>Draft genome of Pyxidicoccus fallax type strain.</title>
        <authorList>
            <person name="Whitworth D.E."/>
        </authorList>
    </citation>
    <scope>NUCLEOTIDE SEQUENCE [LARGE SCALE GENOMIC DNA]</scope>
    <source>
        <strain evidence="1 2">DSM 14698</strain>
    </source>
</reference>
<evidence type="ECO:0000313" key="2">
    <source>
        <dbReference type="Proteomes" id="UP000518300"/>
    </source>
</evidence>
<proteinExistence type="predicted"/>
<comment type="caution">
    <text evidence="1">The sequence shown here is derived from an EMBL/GenBank/DDBJ whole genome shotgun (WGS) entry which is preliminary data.</text>
</comment>
<keyword evidence="2" id="KW-1185">Reference proteome</keyword>
<organism evidence="1 2">
    <name type="scientific">Pyxidicoccus fallax</name>
    <dbReference type="NCBI Taxonomy" id="394095"/>
    <lineage>
        <taxon>Bacteria</taxon>
        <taxon>Pseudomonadati</taxon>
        <taxon>Myxococcota</taxon>
        <taxon>Myxococcia</taxon>
        <taxon>Myxococcales</taxon>
        <taxon>Cystobacterineae</taxon>
        <taxon>Myxococcaceae</taxon>
        <taxon>Pyxidicoccus</taxon>
    </lineage>
</organism>
<dbReference type="RefSeq" id="WP_169348032.1">
    <property type="nucleotide sequence ID" value="NZ_JABBJJ010000153.1"/>
</dbReference>
<gene>
    <name evidence="1" type="ORF">HG543_28465</name>
</gene>
<dbReference type="Gene3D" id="2.60.120.380">
    <property type="match status" value="1"/>
</dbReference>